<reference evidence="7 8" key="1">
    <citation type="submission" date="2009-02" db="EMBL/GenBank/DDBJ databases">
        <title>The Genome Sequence of Oxalobacter formigenes OXCC13.</title>
        <authorList>
            <consortium name="The Broad Institute Genome Sequencing Platform"/>
            <person name="Ward D."/>
            <person name="Young S.K."/>
            <person name="Kodira C.D."/>
            <person name="Zeng Q."/>
            <person name="Koehrsen M."/>
            <person name="Alvarado L."/>
            <person name="Berlin A."/>
            <person name="Borenstein D."/>
            <person name="Chen Z."/>
            <person name="Engels R."/>
            <person name="Freedman E."/>
            <person name="Gellesch M."/>
            <person name="Goldberg J."/>
            <person name="Griggs A."/>
            <person name="Gujja S."/>
            <person name="Heiman D."/>
            <person name="Hepburn T."/>
            <person name="Howarth C."/>
            <person name="Jen D."/>
            <person name="Larson L."/>
            <person name="Lewis B."/>
            <person name="Mehta T."/>
            <person name="Park D."/>
            <person name="Pearson M."/>
            <person name="Roberts A."/>
            <person name="Saif S."/>
            <person name="Shea T."/>
            <person name="Shenoy N."/>
            <person name="Sisk P."/>
            <person name="Stolte C."/>
            <person name="Sykes S."/>
            <person name="Walk T."/>
            <person name="White J."/>
            <person name="Yandava C."/>
            <person name="Allison M.J."/>
            <person name="Lander E."/>
            <person name="Nusbaum C."/>
            <person name="Galagan J."/>
            <person name="Birren B."/>
        </authorList>
    </citation>
    <scope>NUCLEOTIDE SEQUENCE [LARGE SCALE GENOMIC DNA]</scope>
    <source>
        <strain evidence="7 8">OXCC13</strain>
    </source>
</reference>
<dbReference type="PRINTS" id="PR00834">
    <property type="entry name" value="PROTEASES2C"/>
</dbReference>
<comment type="similarity">
    <text evidence="1">Belongs to the peptidase S1C family.</text>
</comment>
<dbReference type="Pfam" id="PF13180">
    <property type="entry name" value="PDZ_2"/>
    <property type="match status" value="1"/>
</dbReference>
<dbReference type="GO" id="GO:0004252">
    <property type="term" value="F:serine-type endopeptidase activity"/>
    <property type="evidence" value="ECO:0007669"/>
    <property type="project" value="InterPro"/>
</dbReference>
<dbReference type="InterPro" id="IPR009003">
    <property type="entry name" value="Peptidase_S1_PA"/>
</dbReference>
<dbReference type="GeneID" id="77135919"/>
<dbReference type="PANTHER" id="PTHR22939:SF129">
    <property type="entry name" value="SERINE PROTEASE HTRA2, MITOCHONDRIAL"/>
    <property type="match status" value="1"/>
</dbReference>
<dbReference type="Proteomes" id="UP000005089">
    <property type="component" value="Unassembled WGS sequence"/>
</dbReference>
<organism evidence="7 8">
    <name type="scientific">Oxalobacter formigenes OXCC13</name>
    <dbReference type="NCBI Taxonomy" id="556269"/>
    <lineage>
        <taxon>Bacteria</taxon>
        <taxon>Pseudomonadati</taxon>
        <taxon>Pseudomonadota</taxon>
        <taxon>Betaproteobacteria</taxon>
        <taxon>Burkholderiales</taxon>
        <taxon>Oxalobacteraceae</taxon>
        <taxon>Oxalobacter</taxon>
    </lineage>
</organism>
<dbReference type="PROSITE" id="PS50106">
    <property type="entry name" value="PDZ"/>
    <property type="match status" value="1"/>
</dbReference>
<dbReference type="OrthoDB" id="9758917at2"/>
<protein>
    <submittedName>
        <fullName evidence="7">Serine protease MucD</fullName>
        <ecNumber evidence="7">3.4.21.-</ecNumber>
    </submittedName>
</protein>
<feature type="signal peptide" evidence="5">
    <location>
        <begin position="1"/>
        <end position="24"/>
    </location>
</feature>
<dbReference type="EMBL" id="GG658170">
    <property type="protein sequence ID" value="EEO29157.1"/>
    <property type="molecule type" value="Genomic_DNA"/>
</dbReference>
<proteinExistence type="inferred from homology"/>
<dbReference type="Gene3D" id="2.40.10.120">
    <property type="match status" value="1"/>
</dbReference>
<evidence type="ECO:0000259" key="6">
    <source>
        <dbReference type="PROSITE" id="PS50106"/>
    </source>
</evidence>
<evidence type="ECO:0000313" key="7">
    <source>
        <dbReference type="EMBL" id="EEO29157.1"/>
    </source>
</evidence>
<dbReference type="GO" id="GO:0006508">
    <property type="term" value="P:proteolysis"/>
    <property type="evidence" value="ECO:0007669"/>
    <property type="project" value="UniProtKB-KW"/>
</dbReference>
<accession>C3X7I1</accession>
<dbReference type="eggNOG" id="COG0265">
    <property type="taxonomic scope" value="Bacteria"/>
</dbReference>
<dbReference type="EC" id="3.4.21.-" evidence="7"/>
<evidence type="ECO:0000256" key="1">
    <source>
        <dbReference type="ARBA" id="ARBA00010541"/>
    </source>
</evidence>
<dbReference type="AlphaFoldDB" id="C3X7I1"/>
<keyword evidence="8" id="KW-1185">Reference proteome</keyword>
<dbReference type="SMART" id="SM00228">
    <property type="entry name" value="PDZ"/>
    <property type="match status" value="1"/>
</dbReference>
<dbReference type="PANTHER" id="PTHR22939">
    <property type="entry name" value="SERINE PROTEASE FAMILY S1C HTRA-RELATED"/>
    <property type="match status" value="1"/>
</dbReference>
<feature type="chain" id="PRO_5030166950" evidence="5">
    <location>
        <begin position="25"/>
        <end position="376"/>
    </location>
</feature>
<dbReference type="STRING" id="847.BRW83_2093"/>
<evidence type="ECO:0000256" key="5">
    <source>
        <dbReference type="SAM" id="SignalP"/>
    </source>
</evidence>
<evidence type="ECO:0000256" key="3">
    <source>
        <dbReference type="ARBA" id="ARBA00022801"/>
    </source>
</evidence>
<dbReference type="Pfam" id="PF13365">
    <property type="entry name" value="Trypsin_2"/>
    <property type="match status" value="1"/>
</dbReference>
<dbReference type="InterPro" id="IPR036034">
    <property type="entry name" value="PDZ_sf"/>
</dbReference>
<gene>
    <name evidence="7" type="primary">mucD</name>
    <name evidence="7" type="ORF">OFBG_00185</name>
</gene>
<dbReference type="InterPro" id="IPR001478">
    <property type="entry name" value="PDZ"/>
</dbReference>
<keyword evidence="2 7" id="KW-0645">Protease</keyword>
<keyword evidence="3 7" id="KW-0378">Hydrolase</keyword>
<dbReference type="HOGENOM" id="CLU_020120_1_2_4"/>
<evidence type="ECO:0000256" key="2">
    <source>
        <dbReference type="ARBA" id="ARBA00022670"/>
    </source>
</evidence>
<evidence type="ECO:0000256" key="4">
    <source>
        <dbReference type="ARBA" id="ARBA00022825"/>
    </source>
</evidence>
<feature type="domain" description="PDZ" evidence="6">
    <location>
        <begin position="256"/>
        <end position="325"/>
    </location>
</feature>
<dbReference type="SUPFAM" id="SSF50156">
    <property type="entry name" value="PDZ domain-like"/>
    <property type="match status" value="1"/>
</dbReference>
<dbReference type="InterPro" id="IPR001940">
    <property type="entry name" value="Peptidase_S1C"/>
</dbReference>
<keyword evidence="4" id="KW-0720">Serine protease</keyword>
<keyword evidence="5" id="KW-0732">Signal</keyword>
<sequence length="376" mass="40610">MNNIARHILVSFAVVLTCSFNQLAAAPVNNKSGLPDLESLAEETAPAVVFVANTVNLEPVRKKGSFGEFISQVFGSKTSVKQIEAQEEPEKAMASGGSGFIISPDGYILSNAHVVEGADAIFIKMKDGRGFPARVIGSDKKTDVALMKIEADCDLPYLKFGNSDSVKAGQWVMAIGSPHFLEDTVTAGIISKKKRDIGMYLSYIQSDVVTNQGNSGGPLINMDGEAIGINTLLYDVNGGNTYIGMSLAVPINDAIRVAAQLKKHGRVLRGYIGVAMIEVDQDKARSLHLPPYRGLLVVDIRKGFPAEKAGLKKDDIILDYNNHPVGFRMQLTKLVGETAPGTTSRLRVMRDGKIIDLPIVISTMPESDEFKIDASW</sequence>
<dbReference type="Gene3D" id="2.30.42.10">
    <property type="match status" value="1"/>
</dbReference>
<dbReference type="RefSeq" id="WP_005879482.1">
    <property type="nucleotide sequence ID" value="NZ_CP019430.1"/>
</dbReference>
<name>C3X7I1_OXAFO</name>
<dbReference type="SUPFAM" id="SSF50494">
    <property type="entry name" value="Trypsin-like serine proteases"/>
    <property type="match status" value="1"/>
</dbReference>
<evidence type="ECO:0000313" key="8">
    <source>
        <dbReference type="Proteomes" id="UP000005089"/>
    </source>
</evidence>